<dbReference type="InterPro" id="IPR055346">
    <property type="entry name" value="Fe-S_cluster_assembly_SufBD"/>
</dbReference>
<evidence type="ECO:0000313" key="3">
    <source>
        <dbReference type="EMBL" id="NVO67289.1"/>
    </source>
</evidence>
<gene>
    <name evidence="3" type="ORF">HWN36_08195</name>
</gene>
<dbReference type="EMBL" id="JABXWR010000001">
    <property type="protein sequence ID" value="NVO67289.1"/>
    <property type="molecule type" value="Genomic_DNA"/>
</dbReference>
<proteinExistence type="inferred from homology"/>
<organism evidence="3 4">
    <name type="scientific">Methanofollis tationis</name>
    <dbReference type="NCBI Taxonomy" id="81417"/>
    <lineage>
        <taxon>Archaea</taxon>
        <taxon>Methanobacteriati</taxon>
        <taxon>Methanobacteriota</taxon>
        <taxon>Stenosarchaea group</taxon>
        <taxon>Methanomicrobia</taxon>
        <taxon>Methanomicrobiales</taxon>
        <taxon>Methanomicrobiaceae</taxon>
        <taxon>Methanofollis</taxon>
    </lineage>
</organism>
<evidence type="ECO:0000256" key="1">
    <source>
        <dbReference type="ARBA" id="ARBA00043967"/>
    </source>
</evidence>
<comment type="caution">
    <text evidence="3">The sequence shown here is derived from an EMBL/GenBank/DDBJ whole genome shotgun (WGS) entry which is preliminary data.</text>
</comment>
<sequence length="369" mass="39980">MPADMNEIARLPDAEKERLTQTGLEIGLENRCGSFFQMDQKILQTTCSAEGVEVLSLADALQKYDWMAERYWNAVKKDKDKYTEFVAKQERPAGVVVIAHKGARTVYPVQAGLYLAGGPVQTVHNIMIAEEGAELHVISGCASAAGAKSGSHLGVTEFYVGKNARITSTMIHNWNPHISVYPRSAAIVEENGVFISNYVCMQPVSRIQMYPQATLGKNAVGRFSSIVVAQPDSHFDLGSRAILRGKGSSAELITRAITKGGTIISRGHILGETEETKGHIECKGMILKDGTIHAIPEIEGRVTGTELSHEAAVGKIARDEIEYLMARGLDEETATATIIRGFLDVKIEGLPPMLQQQIDAAIDAADAGF</sequence>
<dbReference type="PANTHER" id="PTHR30508:SF1">
    <property type="entry name" value="UPF0051 PROTEIN ABCI8, CHLOROPLASTIC-RELATED"/>
    <property type="match status" value="1"/>
</dbReference>
<keyword evidence="4" id="KW-1185">Reference proteome</keyword>
<protein>
    <submittedName>
        <fullName evidence="3">SufD family Fe-S cluster assembly protein</fullName>
    </submittedName>
</protein>
<name>A0A7K4HPZ0_9EURY</name>
<dbReference type="Pfam" id="PF01458">
    <property type="entry name" value="SUFBD_core"/>
    <property type="match status" value="1"/>
</dbReference>
<comment type="similarity">
    <text evidence="1">Belongs to the iron-sulfur cluster assembly SufBD family.</text>
</comment>
<dbReference type="Proteomes" id="UP000570823">
    <property type="component" value="Unassembled WGS sequence"/>
</dbReference>
<reference evidence="3 4" key="1">
    <citation type="submission" date="2020-06" db="EMBL/GenBank/DDBJ databases">
        <title>Methanofollis fontis sp. nov., a methanogen isolated from marine sediments near a cold seep at Four-Way Closure Ridge offshore southwestern Taiwan.</title>
        <authorList>
            <person name="Chen S.-C."/>
            <person name="Teng N.-H."/>
            <person name="Lin Y.-S."/>
            <person name="Lai M.-C."/>
            <person name="Chen H.-H."/>
            <person name="Wang C.-C."/>
        </authorList>
    </citation>
    <scope>NUCLEOTIDE SEQUENCE [LARGE SCALE GENOMIC DNA]</scope>
    <source>
        <strain evidence="3 4">DSM 2702</strain>
    </source>
</reference>
<evidence type="ECO:0000259" key="2">
    <source>
        <dbReference type="Pfam" id="PF01458"/>
    </source>
</evidence>
<evidence type="ECO:0000313" key="4">
    <source>
        <dbReference type="Proteomes" id="UP000570823"/>
    </source>
</evidence>
<dbReference type="GO" id="GO:0016226">
    <property type="term" value="P:iron-sulfur cluster assembly"/>
    <property type="evidence" value="ECO:0007669"/>
    <property type="project" value="InterPro"/>
</dbReference>
<dbReference type="PANTHER" id="PTHR30508">
    <property type="entry name" value="FES CLUSTER ASSEMBLY PROTEIN SUF"/>
    <property type="match status" value="1"/>
</dbReference>
<dbReference type="OrthoDB" id="372168at2157"/>
<dbReference type="SUPFAM" id="SSF101960">
    <property type="entry name" value="Stabilizer of iron transporter SufD"/>
    <property type="match status" value="1"/>
</dbReference>
<dbReference type="RefSeq" id="WP_176788897.1">
    <property type="nucleotide sequence ID" value="NZ_JABXWR010000001.1"/>
</dbReference>
<dbReference type="InterPro" id="IPR000825">
    <property type="entry name" value="SUF_FeS_clus_asmbl_SufBD_core"/>
</dbReference>
<dbReference type="InterPro" id="IPR037284">
    <property type="entry name" value="SUF_FeS_clus_asmbl_SufBD_sf"/>
</dbReference>
<feature type="domain" description="SUF system FeS cluster assembly SufBD core" evidence="2">
    <location>
        <begin position="119"/>
        <end position="342"/>
    </location>
</feature>
<accession>A0A7K4HPZ0</accession>
<dbReference type="AlphaFoldDB" id="A0A7K4HPZ0"/>